<dbReference type="EMBL" id="UGFG01000001">
    <property type="protein sequence ID" value="STM37554.1"/>
    <property type="molecule type" value="Genomic_DNA"/>
</dbReference>
<evidence type="ECO:0000313" key="4">
    <source>
        <dbReference type="Proteomes" id="UP000254429"/>
    </source>
</evidence>
<evidence type="ECO:0000313" key="3">
    <source>
        <dbReference type="EMBL" id="STM37554.1"/>
    </source>
</evidence>
<dbReference type="InterPro" id="IPR036086">
    <property type="entry name" value="ParB/Sulfiredoxin_sf"/>
</dbReference>
<dbReference type="NCBIfam" id="TIGR00180">
    <property type="entry name" value="parB_part"/>
    <property type="match status" value="1"/>
</dbReference>
<dbReference type="SUPFAM" id="SSF110849">
    <property type="entry name" value="ParB/Sulfiredoxin"/>
    <property type="match status" value="1"/>
</dbReference>
<name>A0A377DN57_ECOLX</name>
<dbReference type="Gene3D" id="1.10.10.2830">
    <property type="match status" value="1"/>
</dbReference>
<dbReference type="GO" id="GO:0003677">
    <property type="term" value="F:DNA binding"/>
    <property type="evidence" value="ECO:0007669"/>
    <property type="project" value="InterPro"/>
</dbReference>
<comment type="similarity">
    <text evidence="1">Belongs to the ParB family.</text>
</comment>
<dbReference type="GO" id="GO:0007059">
    <property type="term" value="P:chromosome segregation"/>
    <property type="evidence" value="ECO:0007669"/>
    <property type="project" value="TreeGrafter"/>
</dbReference>
<accession>A0A377DN57</accession>
<evidence type="ECO:0000256" key="1">
    <source>
        <dbReference type="ARBA" id="ARBA00006295"/>
    </source>
</evidence>
<gene>
    <name evidence="3" type="primary">parB</name>
    <name evidence="3" type="ORF">NCTC8500_01292</name>
</gene>
<sequence>MLPEKNEFPIIQIEIAKIKFLNPRTRNKVVHEEIKESIKKRGLSKPISVRAIDEDDFKYALICGQGRIEALVALGETIIPAIIRDVSEEDAYVMSLVENIARRRPRSNELLQVIKDMKIRGLSDSEISEITGYSSNWVSSINMLLDKGEHKLLSAVERGNLPLYLAVQFARCETEEAQDILTEAYDKKLIKSRDIIKIKYILNQRTVGNKGAKAAGFYYHKPSKRMTAEELIELYENSIAEHKSVYNNSKFIKTNLLIINEIFNIIMMNKSFQNILEQENLSEKLPSQILNPVNKEVSK</sequence>
<dbReference type="PANTHER" id="PTHR33375">
    <property type="entry name" value="CHROMOSOME-PARTITIONING PROTEIN PARB-RELATED"/>
    <property type="match status" value="1"/>
</dbReference>
<dbReference type="PANTHER" id="PTHR33375:SF1">
    <property type="entry name" value="CHROMOSOME-PARTITIONING PROTEIN PARB-RELATED"/>
    <property type="match status" value="1"/>
</dbReference>
<dbReference type="SMART" id="SM00470">
    <property type="entry name" value="ParB"/>
    <property type="match status" value="1"/>
</dbReference>
<feature type="domain" description="ParB-like N-terminal" evidence="2">
    <location>
        <begin position="11"/>
        <end position="100"/>
    </location>
</feature>
<dbReference type="InterPro" id="IPR004437">
    <property type="entry name" value="ParB/RepB/Spo0J"/>
</dbReference>
<dbReference type="InterPro" id="IPR011111">
    <property type="entry name" value="Plasmid_RepB"/>
</dbReference>
<reference evidence="3 4" key="1">
    <citation type="submission" date="2018-06" db="EMBL/GenBank/DDBJ databases">
        <authorList>
            <consortium name="Pathogen Informatics"/>
            <person name="Doyle S."/>
        </authorList>
    </citation>
    <scope>NUCLEOTIDE SEQUENCE [LARGE SCALE GENOMIC DNA]</scope>
    <source>
        <strain evidence="3 4">NCTC8500</strain>
    </source>
</reference>
<dbReference type="InterPro" id="IPR050336">
    <property type="entry name" value="Chromosome_partition/occlusion"/>
</dbReference>
<dbReference type="SUPFAM" id="SSF109709">
    <property type="entry name" value="KorB DNA-binding domain-like"/>
    <property type="match status" value="1"/>
</dbReference>
<dbReference type="InterPro" id="IPR003115">
    <property type="entry name" value="ParB_N"/>
</dbReference>
<dbReference type="GO" id="GO:0005694">
    <property type="term" value="C:chromosome"/>
    <property type="evidence" value="ECO:0007669"/>
    <property type="project" value="TreeGrafter"/>
</dbReference>
<dbReference type="Proteomes" id="UP000254429">
    <property type="component" value="Unassembled WGS sequence"/>
</dbReference>
<dbReference type="AlphaFoldDB" id="A0A377DN57"/>
<proteinExistence type="inferred from homology"/>
<dbReference type="Pfam" id="PF02195">
    <property type="entry name" value="ParB_N"/>
    <property type="match status" value="1"/>
</dbReference>
<dbReference type="Pfam" id="PF07506">
    <property type="entry name" value="RepB"/>
    <property type="match status" value="1"/>
</dbReference>
<evidence type="ECO:0000259" key="2">
    <source>
        <dbReference type="SMART" id="SM00470"/>
    </source>
</evidence>
<dbReference type="Gene3D" id="3.90.1530.30">
    <property type="match status" value="1"/>
</dbReference>
<organism evidence="3 4">
    <name type="scientific">Escherichia coli</name>
    <dbReference type="NCBI Taxonomy" id="562"/>
    <lineage>
        <taxon>Bacteria</taxon>
        <taxon>Pseudomonadati</taxon>
        <taxon>Pseudomonadota</taxon>
        <taxon>Gammaproteobacteria</taxon>
        <taxon>Enterobacterales</taxon>
        <taxon>Enterobacteriaceae</taxon>
        <taxon>Escherichia</taxon>
    </lineage>
</organism>
<protein>
    <submittedName>
        <fullName evidence="3">ParB family protein</fullName>
    </submittedName>
</protein>